<feature type="transmembrane region" description="Helical" evidence="5">
    <location>
        <begin position="150"/>
        <end position="171"/>
    </location>
</feature>
<proteinExistence type="predicted"/>
<dbReference type="InterPro" id="IPR052954">
    <property type="entry name" value="GPCR-Ligand_Int"/>
</dbReference>
<dbReference type="GO" id="GO:0016020">
    <property type="term" value="C:membrane"/>
    <property type="evidence" value="ECO:0007669"/>
    <property type="project" value="UniProtKB-SubCell"/>
</dbReference>
<feature type="transmembrane region" description="Helical" evidence="5">
    <location>
        <begin position="314"/>
        <end position="333"/>
    </location>
</feature>
<gene>
    <name evidence="7" type="ORF">PoB_003175900</name>
</gene>
<evidence type="ECO:0000256" key="4">
    <source>
        <dbReference type="ARBA" id="ARBA00023136"/>
    </source>
</evidence>
<dbReference type="InterPro" id="IPR017452">
    <property type="entry name" value="GPCR_Rhodpsn_7TM"/>
</dbReference>
<dbReference type="GO" id="GO:0004930">
    <property type="term" value="F:G protein-coupled receptor activity"/>
    <property type="evidence" value="ECO:0007669"/>
    <property type="project" value="InterPro"/>
</dbReference>
<feature type="transmembrane region" description="Helical" evidence="5">
    <location>
        <begin position="28"/>
        <end position="53"/>
    </location>
</feature>
<evidence type="ECO:0000256" key="2">
    <source>
        <dbReference type="ARBA" id="ARBA00022692"/>
    </source>
</evidence>
<dbReference type="PROSITE" id="PS50262">
    <property type="entry name" value="G_PROTEIN_RECEP_F1_2"/>
    <property type="match status" value="1"/>
</dbReference>
<keyword evidence="3 5" id="KW-1133">Transmembrane helix</keyword>
<organism evidence="7 8">
    <name type="scientific">Plakobranchus ocellatus</name>
    <dbReference type="NCBI Taxonomy" id="259542"/>
    <lineage>
        <taxon>Eukaryota</taxon>
        <taxon>Metazoa</taxon>
        <taxon>Spiralia</taxon>
        <taxon>Lophotrochozoa</taxon>
        <taxon>Mollusca</taxon>
        <taxon>Gastropoda</taxon>
        <taxon>Heterobranchia</taxon>
        <taxon>Euthyneura</taxon>
        <taxon>Panpulmonata</taxon>
        <taxon>Sacoglossa</taxon>
        <taxon>Placobranchoidea</taxon>
        <taxon>Plakobranchidae</taxon>
        <taxon>Plakobranchus</taxon>
    </lineage>
</organism>
<feature type="transmembrane region" description="Helical" evidence="5">
    <location>
        <begin position="270"/>
        <end position="294"/>
    </location>
</feature>
<sequence length="391" mass="43692">MDQGEVNYMNMSESDGVSIAVLKELDHILIYTVIIILLFSVLGMGTNIINLVVFTKMGVHETTTISMLALAVSDFLCCVLSLLAYMCYLPAFRDLPNLPFRPTEVSSETALSVRPYLTRTGALITAFITLERCLCVVVPMKVKNIITVPVTRISMVAIYVITVLPYIAHVFQTKLDWKFYPLLNRTLIGRVHLENPLVYVVMKVTTFICGFLYLLSASAIIFFCTLFLVITLVRSSKRREAMTKQTQIPLGKAVDLRVTRSRKEIRLIKMVVAIAILFIICHIPGMIVIFISAVTPEYLQTDRYSPSTTLMKSFLFAFEVISNSTNFFVYYAIGSRFKVVFRQAFGFKGVINRYGGSTSTLLAPAKRALYASCGSYSTGVKLQLACVAQPS</sequence>
<dbReference type="Gene3D" id="1.20.1070.10">
    <property type="entry name" value="Rhodopsin 7-helix transmembrane proteins"/>
    <property type="match status" value="1"/>
</dbReference>
<keyword evidence="8" id="KW-1185">Reference proteome</keyword>
<evidence type="ECO:0000256" key="5">
    <source>
        <dbReference type="SAM" id="Phobius"/>
    </source>
</evidence>
<dbReference type="EMBL" id="BLXT01003747">
    <property type="protein sequence ID" value="GFO05254.1"/>
    <property type="molecule type" value="Genomic_DNA"/>
</dbReference>
<protein>
    <submittedName>
        <fullName evidence="7">Chemosensory receptor a</fullName>
    </submittedName>
</protein>
<feature type="transmembrane region" description="Helical" evidence="5">
    <location>
        <begin position="211"/>
        <end position="233"/>
    </location>
</feature>
<dbReference type="SUPFAM" id="SSF81321">
    <property type="entry name" value="Family A G protein-coupled receptor-like"/>
    <property type="match status" value="1"/>
</dbReference>
<evidence type="ECO:0000256" key="1">
    <source>
        <dbReference type="ARBA" id="ARBA00004370"/>
    </source>
</evidence>
<feature type="transmembrane region" description="Helical" evidence="5">
    <location>
        <begin position="65"/>
        <end position="91"/>
    </location>
</feature>
<evidence type="ECO:0000259" key="6">
    <source>
        <dbReference type="PROSITE" id="PS50262"/>
    </source>
</evidence>
<dbReference type="PRINTS" id="PR00237">
    <property type="entry name" value="GPCRRHODOPSN"/>
</dbReference>
<feature type="transmembrane region" description="Helical" evidence="5">
    <location>
        <begin position="116"/>
        <end position="138"/>
    </location>
</feature>
<evidence type="ECO:0000256" key="3">
    <source>
        <dbReference type="ARBA" id="ARBA00022989"/>
    </source>
</evidence>
<reference evidence="7 8" key="1">
    <citation type="journal article" date="2021" name="Elife">
        <title>Chloroplast acquisition without the gene transfer in kleptoplastic sea slugs, Plakobranchus ocellatus.</title>
        <authorList>
            <person name="Maeda T."/>
            <person name="Takahashi S."/>
            <person name="Yoshida T."/>
            <person name="Shimamura S."/>
            <person name="Takaki Y."/>
            <person name="Nagai Y."/>
            <person name="Toyoda A."/>
            <person name="Suzuki Y."/>
            <person name="Arimoto A."/>
            <person name="Ishii H."/>
            <person name="Satoh N."/>
            <person name="Nishiyama T."/>
            <person name="Hasebe M."/>
            <person name="Maruyama T."/>
            <person name="Minagawa J."/>
            <person name="Obokata J."/>
            <person name="Shigenobu S."/>
        </authorList>
    </citation>
    <scope>NUCLEOTIDE SEQUENCE [LARGE SCALE GENOMIC DNA]</scope>
</reference>
<keyword evidence="7" id="KW-0675">Receptor</keyword>
<dbReference type="PANTHER" id="PTHR46641:SF2">
    <property type="entry name" value="FMRFAMIDE RECEPTOR"/>
    <property type="match status" value="1"/>
</dbReference>
<comment type="caution">
    <text evidence="7">The sequence shown here is derived from an EMBL/GenBank/DDBJ whole genome shotgun (WGS) entry which is preliminary data.</text>
</comment>
<feature type="domain" description="G-protein coupled receptors family 1 profile" evidence="6">
    <location>
        <begin position="45"/>
        <end position="330"/>
    </location>
</feature>
<dbReference type="Pfam" id="PF00001">
    <property type="entry name" value="7tm_1"/>
    <property type="match status" value="1"/>
</dbReference>
<dbReference type="Proteomes" id="UP000735302">
    <property type="component" value="Unassembled WGS sequence"/>
</dbReference>
<keyword evidence="2 5" id="KW-0812">Transmembrane</keyword>
<evidence type="ECO:0000313" key="8">
    <source>
        <dbReference type="Proteomes" id="UP000735302"/>
    </source>
</evidence>
<name>A0AAV4AC98_9GAST</name>
<evidence type="ECO:0000313" key="7">
    <source>
        <dbReference type="EMBL" id="GFO05254.1"/>
    </source>
</evidence>
<dbReference type="PANTHER" id="PTHR46641">
    <property type="entry name" value="FMRFAMIDE RECEPTOR-RELATED"/>
    <property type="match status" value="1"/>
</dbReference>
<comment type="subcellular location">
    <subcellularLocation>
        <location evidence="1">Membrane</location>
    </subcellularLocation>
</comment>
<accession>A0AAV4AC98</accession>
<keyword evidence="4 5" id="KW-0472">Membrane</keyword>
<dbReference type="InterPro" id="IPR000276">
    <property type="entry name" value="GPCR_Rhodpsn"/>
</dbReference>
<dbReference type="AlphaFoldDB" id="A0AAV4AC98"/>